<dbReference type="EMBL" id="CP016027">
    <property type="protein sequence ID" value="ANJ67772.1"/>
    <property type="molecule type" value="Genomic_DNA"/>
</dbReference>
<comment type="similarity">
    <text evidence="1 7">Belongs to the universal ribosomal protein uL18 family.</text>
</comment>
<accession>A0A191ZIU9</accession>
<sequence>MNEKNRNRLRRARRARAKIARLGVHRLTVYRTAQHTYAQIFTPDGANVVASVSTLNKDFLQPGQNGGNVEAAKRVGAAIAQAAIAKGVTQVAFDRAGFIFHGRIKALAESAREAGLQF</sequence>
<dbReference type="Gene3D" id="3.30.420.100">
    <property type="match status" value="1"/>
</dbReference>
<dbReference type="PANTHER" id="PTHR12899">
    <property type="entry name" value="39S RIBOSOMAL PROTEIN L18, MITOCHONDRIAL"/>
    <property type="match status" value="1"/>
</dbReference>
<dbReference type="PANTHER" id="PTHR12899:SF3">
    <property type="entry name" value="LARGE RIBOSOMAL SUBUNIT PROTEIN UL18M"/>
    <property type="match status" value="1"/>
</dbReference>
<keyword evidence="2 7" id="KW-0699">rRNA-binding</keyword>
<evidence type="ECO:0000256" key="5">
    <source>
        <dbReference type="ARBA" id="ARBA00023274"/>
    </source>
</evidence>
<dbReference type="STRING" id="1860122.A9404_10640"/>
<evidence type="ECO:0000256" key="4">
    <source>
        <dbReference type="ARBA" id="ARBA00022980"/>
    </source>
</evidence>
<evidence type="ECO:0000256" key="2">
    <source>
        <dbReference type="ARBA" id="ARBA00022730"/>
    </source>
</evidence>
<dbReference type="NCBIfam" id="TIGR00060">
    <property type="entry name" value="L18_bact"/>
    <property type="match status" value="1"/>
</dbReference>
<dbReference type="InterPro" id="IPR004389">
    <property type="entry name" value="Ribosomal_uL18_bac-type"/>
</dbReference>
<dbReference type="GO" id="GO:0003735">
    <property type="term" value="F:structural constituent of ribosome"/>
    <property type="evidence" value="ECO:0007669"/>
    <property type="project" value="InterPro"/>
</dbReference>
<evidence type="ECO:0000256" key="6">
    <source>
        <dbReference type="ARBA" id="ARBA00035197"/>
    </source>
</evidence>
<dbReference type="RefSeq" id="WP_066101308.1">
    <property type="nucleotide sequence ID" value="NZ_CP016027.1"/>
</dbReference>
<comment type="function">
    <text evidence="7">This is one of the proteins that bind and probably mediate the attachment of the 5S RNA into the large ribosomal subunit, where it forms part of the central protuberance.</text>
</comment>
<dbReference type="GO" id="GO:0006412">
    <property type="term" value="P:translation"/>
    <property type="evidence" value="ECO:0007669"/>
    <property type="project" value="UniProtKB-UniRule"/>
</dbReference>
<keyword evidence="3 7" id="KW-0694">RNA-binding</keyword>
<gene>
    <name evidence="7" type="primary">rplR</name>
    <name evidence="8" type="ORF">A9404_10640</name>
</gene>
<dbReference type="OrthoDB" id="9810939at2"/>
<dbReference type="InterPro" id="IPR057268">
    <property type="entry name" value="Ribosomal_L18"/>
</dbReference>
<dbReference type="KEGG" id="haz:A9404_10640"/>
<keyword evidence="9" id="KW-1185">Reference proteome</keyword>
<dbReference type="SUPFAM" id="SSF53137">
    <property type="entry name" value="Translational machinery components"/>
    <property type="match status" value="1"/>
</dbReference>
<dbReference type="GO" id="GO:0008097">
    <property type="term" value="F:5S rRNA binding"/>
    <property type="evidence" value="ECO:0007669"/>
    <property type="project" value="TreeGrafter"/>
</dbReference>
<dbReference type="AlphaFoldDB" id="A0A191ZIU9"/>
<protein>
    <recommendedName>
        <fullName evidence="6 7">Large ribosomal subunit protein uL18</fullName>
    </recommendedName>
</protein>
<dbReference type="HAMAP" id="MF_01337_B">
    <property type="entry name" value="Ribosomal_uL18_B"/>
    <property type="match status" value="1"/>
</dbReference>
<proteinExistence type="inferred from homology"/>
<dbReference type="Pfam" id="PF00861">
    <property type="entry name" value="Ribosomal_L18p"/>
    <property type="match status" value="1"/>
</dbReference>
<dbReference type="CDD" id="cd00432">
    <property type="entry name" value="Ribosomal_L18_L5e"/>
    <property type="match status" value="1"/>
</dbReference>
<organism evidence="8 9">
    <name type="scientific">Halothiobacillus diazotrophicus</name>
    <dbReference type="NCBI Taxonomy" id="1860122"/>
    <lineage>
        <taxon>Bacteria</taxon>
        <taxon>Pseudomonadati</taxon>
        <taxon>Pseudomonadota</taxon>
        <taxon>Gammaproteobacteria</taxon>
        <taxon>Chromatiales</taxon>
        <taxon>Halothiobacillaceae</taxon>
        <taxon>Halothiobacillus</taxon>
    </lineage>
</organism>
<evidence type="ECO:0000256" key="1">
    <source>
        <dbReference type="ARBA" id="ARBA00007116"/>
    </source>
</evidence>
<reference evidence="8 9" key="1">
    <citation type="submission" date="2016-06" db="EMBL/GenBank/DDBJ databases">
        <title>Insight into the functional genes involving in sulfur oxidation in Pearl River water.</title>
        <authorList>
            <person name="Luo J."/>
            <person name="Tan X."/>
            <person name="Lin W."/>
        </authorList>
    </citation>
    <scope>NUCLEOTIDE SEQUENCE [LARGE SCALE GENOMIC DNA]</scope>
    <source>
        <strain evidence="8 9">LS2</strain>
    </source>
</reference>
<dbReference type="InterPro" id="IPR005484">
    <property type="entry name" value="Ribosomal_uL18_bac/plant/anim"/>
</dbReference>
<keyword evidence="4 7" id="KW-0689">Ribosomal protein</keyword>
<name>A0A191ZIU9_9GAMM</name>
<dbReference type="FunFam" id="3.30.420.100:FF:000001">
    <property type="entry name" value="50S ribosomal protein L18"/>
    <property type="match status" value="1"/>
</dbReference>
<dbReference type="Proteomes" id="UP000078596">
    <property type="component" value="Chromosome"/>
</dbReference>
<keyword evidence="5 7" id="KW-0687">Ribonucleoprotein</keyword>
<evidence type="ECO:0000256" key="3">
    <source>
        <dbReference type="ARBA" id="ARBA00022884"/>
    </source>
</evidence>
<evidence type="ECO:0000313" key="8">
    <source>
        <dbReference type="EMBL" id="ANJ67772.1"/>
    </source>
</evidence>
<dbReference type="GO" id="GO:0022625">
    <property type="term" value="C:cytosolic large ribosomal subunit"/>
    <property type="evidence" value="ECO:0007669"/>
    <property type="project" value="TreeGrafter"/>
</dbReference>
<evidence type="ECO:0000256" key="7">
    <source>
        <dbReference type="HAMAP-Rule" id="MF_01337"/>
    </source>
</evidence>
<evidence type="ECO:0000313" key="9">
    <source>
        <dbReference type="Proteomes" id="UP000078596"/>
    </source>
</evidence>
<comment type="subunit">
    <text evidence="7">Part of the 50S ribosomal subunit; part of the 5S rRNA/L5/L18/L25 subcomplex. Contacts the 5S and 23S rRNAs.</text>
</comment>